<proteinExistence type="predicted"/>
<sequence>MNSGKYGNFGDGNFGDGGLAGSDLNGSSFGKPSGISRRTVMKGAAWSVPVLAVSAAVPAYAAVSPTQCSPAGTLFNAQSRGILLSGTVAGTDLDDVAKLEGVHATAFSTNTPPKDVQDTETSPLDVTALSAVQLNLTGVGTVLSDILSLVSGNQSVGTVNQYAYAHEDPTAHPTLGASGAVTDSGAIALTTSSQNVPEVADLKLKTILQQVTGNSAVTALLSSITDLDLQVGAAAGRASLSSLCLTPRPSELDRDYLIAYIRLLVTSQVVGDLLSGLTTAVPKLTISTDAVWGLLGQVPLLGPLLEALGEGVLHASLSFNMDLLTAAPIPNVPTSALQVDLAKGTLTIDVASLLGGAYTGEISPLLNEQNPNTRLFIDWELPADAATELVNNWVTAVTDVLYNVISIDITAGSVSGVLPTGLELTGTLGQFLNGTATVKFVLAGVPITLAADVLAGLLAGIGGLVTAEIAALFAPGGALASVLTALNGLLSSLFTVLQDVLVLTVNAQNAATGAIPDYFQHITPTGRYDVAALNIQLVGLLNVLSLNLARGSVGQNVAR</sequence>
<dbReference type="EMBL" id="CP042305">
    <property type="protein sequence ID" value="QDZ14978.1"/>
    <property type="molecule type" value="Genomic_DNA"/>
</dbReference>
<dbReference type="KEGG" id="huw:FPZ11_09565"/>
<dbReference type="PROSITE" id="PS51318">
    <property type="entry name" value="TAT"/>
    <property type="match status" value="1"/>
</dbReference>
<dbReference type="AlphaFoldDB" id="A0A5B8M2G7"/>
<gene>
    <name evidence="1" type="ORF">FPZ11_09565</name>
</gene>
<dbReference type="InterPro" id="IPR047900">
    <property type="entry name" value="Choice_anch_G"/>
</dbReference>
<evidence type="ECO:0000313" key="1">
    <source>
        <dbReference type="EMBL" id="QDZ14978.1"/>
    </source>
</evidence>
<protein>
    <submittedName>
        <fullName evidence="1">Choice-of-anchor G family protein</fullName>
    </submittedName>
</protein>
<reference evidence="1 2" key="1">
    <citation type="submission" date="2019-07" db="EMBL/GenBank/DDBJ databases">
        <title>Full genome sequence of Humibacter sp. WJ7-1.</title>
        <authorList>
            <person name="Im W.-T."/>
        </authorList>
    </citation>
    <scope>NUCLEOTIDE SEQUENCE [LARGE SCALE GENOMIC DNA]</scope>
    <source>
        <strain evidence="1 2">WJ7-1</strain>
    </source>
</reference>
<dbReference type="NCBIfam" id="NF033766">
    <property type="entry name" value="choice_anch_G"/>
    <property type="match status" value="1"/>
</dbReference>
<dbReference type="OrthoDB" id="5143151at2"/>
<dbReference type="InterPro" id="IPR006311">
    <property type="entry name" value="TAT_signal"/>
</dbReference>
<accession>A0A5B8M2G7</accession>
<name>A0A5B8M2G7_9MICO</name>
<dbReference type="RefSeq" id="WP_146320371.1">
    <property type="nucleotide sequence ID" value="NZ_CP042305.1"/>
</dbReference>
<keyword evidence="2" id="KW-1185">Reference proteome</keyword>
<organism evidence="1 2">
    <name type="scientific">Humibacter ginsenosidimutans</name>
    <dbReference type="NCBI Taxonomy" id="2599293"/>
    <lineage>
        <taxon>Bacteria</taxon>
        <taxon>Bacillati</taxon>
        <taxon>Actinomycetota</taxon>
        <taxon>Actinomycetes</taxon>
        <taxon>Micrococcales</taxon>
        <taxon>Microbacteriaceae</taxon>
        <taxon>Humibacter</taxon>
    </lineage>
</organism>
<dbReference type="Proteomes" id="UP000320216">
    <property type="component" value="Chromosome"/>
</dbReference>
<evidence type="ECO:0000313" key="2">
    <source>
        <dbReference type="Proteomes" id="UP000320216"/>
    </source>
</evidence>